<dbReference type="EMBL" id="JBJQND010000004">
    <property type="protein sequence ID" value="KAL3879218.1"/>
    <property type="molecule type" value="Genomic_DNA"/>
</dbReference>
<dbReference type="SUPFAM" id="SSF53649">
    <property type="entry name" value="Alkaline phosphatase-like"/>
    <property type="match status" value="1"/>
</dbReference>
<evidence type="ECO:0000256" key="1">
    <source>
        <dbReference type="SAM" id="Phobius"/>
    </source>
</evidence>
<sequence length="683" mass="79220">MRKLVVRVLLFPFSVLDYLLFRLKNGFISGRRVMEPRTRKGVWSSVIKCIACLIFISFMYYEITFPVRYLFKHVSTHSTCIIPKLDPFDESIMTFVWHPKPLVCQNTPSVIFVDDDGFLQFNQTALKAFNLDSSNLVCKYSILQRLDDISVKFSEEAQLTQPSYVDADFFRVICSNNYTSSVVFDKLLTNINTNKKSDAVLLKSDKHRSDYFNVFLFGIDSVSRSAAIRKLPLTYKYLKEDLHAYEFEGYMKVGENTLPNIVPLLTGKRVWTPEVPIKDYTKEYYDSFPFIWKNFSDASYATLFAEDLPEIGVFNYVTKGFMSPPTHHYMRPFWLGIEAVNKVKSAIRPVLLFLEENKMKLQSSSSLCYDNTPKHLIQINYVKQFIKKYKDRPKFLFSFLTEIAHEYPNFLEYGDKDFRDFLSWLNTEGMLQNSVLAFFSDHGARIDKIRNTFVGRIEDRMPYVTLVIPDSLKRRYPHLDTNLLWNTKRLTSPFDMYETLVNILHNDFENKDFGTALELPRGISLFHPIPERRSCADAWIPEHYCACYTATPINKTDTPVMQQLAEFVVSEVNALLANHKHLCAFLSLKKIQEVNEIELGLQHTGTENAGISIFNLFHPEKAHGARYLIVLETTPGNAVFEATAETYAKFRYRLVGDVSRANKYGNQSDCIQDKRLKLYCYCV</sequence>
<feature type="transmembrane region" description="Helical" evidence="1">
    <location>
        <begin position="42"/>
        <end position="61"/>
    </location>
</feature>
<evidence type="ECO:0000313" key="2">
    <source>
        <dbReference type="EMBL" id="KAL3879218.1"/>
    </source>
</evidence>
<organism evidence="2 3">
    <name type="scientific">Sinanodonta woodiana</name>
    <name type="common">Chinese pond mussel</name>
    <name type="synonym">Anodonta woodiana</name>
    <dbReference type="NCBI Taxonomy" id="1069815"/>
    <lineage>
        <taxon>Eukaryota</taxon>
        <taxon>Metazoa</taxon>
        <taxon>Spiralia</taxon>
        <taxon>Lophotrochozoa</taxon>
        <taxon>Mollusca</taxon>
        <taxon>Bivalvia</taxon>
        <taxon>Autobranchia</taxon>
        <taxon>Heteroconchia</taxon>
        <taxon>Palaeoheterodonta</taxon>
        <taxon>Unionida</taxon>
        <taxon>Unionoidea</taxon>
        <taxon>Unionidae</taxon>
        <taxon>Unioninae</taxon>
        <taxon>Sinanodonta</taxon>
    </lineage>
</organism>
<dbReference type="InterPro" id="IPR017850">
    <property type="entry name" value="Alkaline_phosphatase_core_sf"/>
</dbReference>
<comment type="caution">
    <text evidence="2">The sequence shown here is derived from an EMBL/GenBank/DDBJ whole genome shotgun (WGS) entry which is preliminary data.</text>
</comment>
<evidence type="ECO:0000313" key="3">
    <source>
        <dbReference type="Proteomes" id="UP001634394"/>
    </source>
</evidence>
<dbReference type="Gene3D" id="3.40.720.10">
    <property type="entry name" value="Alkaline Phosphatase, subunit A"/>
    <property type="match status" value="1"/>
</dbReference>
<dbReference type="PANTHER" id="PTHR10974:SF1">
    <property type="entry name" value="FI08016P-RELATED"/>
    <property type="match status" value="1"/>
</dbReference>
<dbReference type="Proteomes" id="UP001634394">
    <property type="component" value="Unassembled WGS sequence"/>
</dbReference>
<keyword evidence="1" id="KW-1133">Transmembrane helix</keyword>
<name>A0ABD3X2L4_SINWO</name>
<dbReference type="FunFam" id="3.40.720.10:FF:000017">
    <property type="entry name" value="Predicted protein"/>
    <property type="match status" value="1"/>
</dbReference>
<dbReference type="PANTHER" id="PTHR10974">
    <property type="entry name" value="FI08016P-RELATED"/>
    <property type="match status" value="1"/>
</dbReference>
<dbReference type="EMBL" id="JBJQND010000004">
    <property type="protein sequence ID" value="KAL3879217.1"/>
    <property type="molecule type" value="Genomic_DNA"/>
</dbReference>
<protein>
    <submittedName>
        <fullName evidence="2">Uncharacterized protein</fullName>
    </submittedName>
</protein>
<dbReference type="Pfam" id="PF02995">
    <property type="entry name" value="DUF229"/>
    <property type="match status" value="1"/>
</dbReference>
<accession>A0ABD3X2L4</accession>
<keyword evidence="3" id="KW-1185">Reference proteome</keyword>
<dbReference type="InterPro" id="IPR004245">
    <property type="entry name" value="DUF229"/>
</dbReference>
<keyword evidence="1" id="KW-0812">Transmembrane</keyword>
<feature type="transmembrane region" description="Helical" evidence="1">
    <location>
        <begin position="6"/>
        <end position="21"/>
    </location>
</feature>
<reference evidence="2 3" key="1">
    <citation type="submission" date="2024-11" db="EMBL/GenBank/DDBJ databases">
        <title>Chromosome-level genome assembly of the freshwater bivalve Anodonta woodiana.</title>
        <authorList>
            <person name="Chen X."/>
        </authorList>
    </citation>
    <scope>NUCLEOTIDE SEQUENCE [LARGE SCALE GENOMIC DNA]</scope>
    <source>
        <strain evidence="2">MN2024</strain>
        <tissue evidence="2">Gills</tissue>
    </source>
</reference>
<dbReference type="AlphaFoldDB" id="A0ABD3X2L4"/>
<proteinExistence type="predicted"/>
<keyword evidence="1" id="KW-0472">Membrane</keyword>
<gene>
    <name evidence="2" type="ORF">ACJMK2_031524</name>
</gene>
<dbReference type="CDD" id="cd16021">
    <property type="entry name" value="ALP_like"/>
    <property type="match status" value="1"/>
</dbReference>